<gene>
    <name evidence="1" type="ORF">R70211_01344</name>
</gene>
<reference evidence="1" key="1">
    <citation type="submission" date="2021-02" db="EMBL/GenBank/DDBJ databases">
        <authorList>
            <person name="Vanwijnsberghe S."/>
        </authorList>
    </citation>
    <scope>NUCLEOTIDE SEQUENCE</scope>
    <source>
        <strain evidence="1">R-70211</strain>
    </source>
</reference>
<keyword evidence="2" id="KW-1185">Reference proteome</keyword>
<dbReference type="InterPro" id="IPR011010">
    <property type="entry name" value="DNA_brk_join_enz"/>
</dbReference>
<proteinExistence type="predicted"/>
<evidence type="ECO:0000313" key="2">
    <source>
        <dbReference type="Proteomes" id="UP000675121"/>
    </source>
</evidence>
<sequence>MRFFPYLSRDEFGYYSKTPSRRFGEYLDGLEIRDRQKVFHSFRSTSNNCLKQSGVDEETRCQFIGHKHDTVNSRDYSDPHTLEYLLNNVARKLIYPNIDFLALV</sequence>
<dbReference type="EMBL" id="CAJNAS010000003">
    <property type="protein sequence ID" value="CAE6872272.1"/>
    <property type="molecule type" value="Genomic_DNA"/>
</dbReference>
<name>A0A9N8MM19_9BURK</name>
<dbReference type="AlphaFoldDB" id="A0A9N8MM19"/>
<protein>
    <recommendedName>
        <fullName evidence="3">Tyr recombinase domain-containing protein</fullName>
    </recommendedName>
</protein>
<evidence type="ECO:0008006" key="3">
    <source>
        <dbReference type="Google" id="ProtNLM"/>
    </source>
</evidence>
<comment type="caution">
    <text evidence="1">The sequence shown here is derived from an EMBL/GenBank/DDBJ whole genome shotgun (WGS) entry which is preliminary data.</text>
</comment>
<organism evidence="1 2">
    <name type="scientific">Paraburkholderia domus</name>
    <dbReference type="NCBI Taxonomy" id="2793075"/>
    <lineage>
        <taxon>Bacteria</taxon>
        <taxon>Pseudomonadati</taxon>
        <taxon>Pseudomonadota</taxon>
        <taxon>Betaproteobacteria</taxon>
        <taxon>Burkholderiales</taxon>
        <taxon>Burkholderiaceae</taxon>
        <taxon>Paraburkholderia</taxon>
    </lineage>
</organism>
<dbReference type="SUPFAM" id="SSF56349">
    <property type="entry name" value="DNA breaking-rejoining enzymes"/>
    <property type="match status" value="1"/>
</dbReference>
<dbReference type="Proteomes" id="UP000675121">
    <property type="component" value="Unassembled WGS sequence"/>
</dbReference>
<dbReference type="RefSeq" id="WP_201138901.1">
    <property type="nucleotide sequence ID" value="NZ_CAJNAS010000003.1"/>
</dbReference>
<dbReference type="GO" id="GO:0003677">
    <property type="term" value="F:DNA binding"/>
    <property type="evidence" value="ECO:0007669"/>
    <property type="project" value="InterPro"/>
</dbReference>
<accession>A0A9N8MM19</accession>
<evidence type="ECO:0000313" key="1">
    <source>
        <dbReference type="EMBL" id="CAE6872272.1"/>
    </source>
</evidence>